<proteinExistence type="predicted"/>
<feature type="domain" description="IFT80/172/WDR35 TPR" evidence="9">
    <location>
        <begin position="261"/>
        <end position="350"/>
    </location>
</feature>
<evidence type="ECO:0000259" key="10">
    <source>
        <dbReference type="Pfam" id="PF24762"/>
    </source>
</evidence>
<protein>
    <submittedName>
        <fullName evidence="11">Putative WD repeat-containing protein 19</fullName>
    </submittedName>
</protein>
<dbReference type="GO" id="GO:0035721">
    <property type="term" value="P:intraciliary retrograde transport"/>
    <property type="evidence" value="ECO:0007669"/>
    <property type="project" value="InterPro"/>
</dbReference>
<dbReference type="EMBL" id="MRZV01000070">
    <property type="protein sequence ID" value="PIK59918.1"/>
    <property type="molecule type" value="Genomic_DNA"/>
</dbReference>
<evidence type="ECO:0000313" key="11">
    <source>
        <dbReference type="EMBL" id="PIK59918.1"/>
    </source>
</evidence>
<dbReference type="FunFam" id="1.25.40.470:FF:000006">
    <property type="entry name" value="WD repeat-containing protein 19 isoform X1"/>
    <property type="match status" value="1"/>
</dbReference>
<evidence type="ECO:0000256" key="6">
    <source>
        <dbReference type="ARBA" id="ARBA00023069"/>
    </source>
</evidence>
<dbReference type="GO" id="GO:0008104">
    <property type="term" value="P:intracellular protein localization"/>
    <property type="evidence" value="ECO:0007669"/>
    <property type="project" value="UniProtKB-ARBA"/>
</dbReference>
<evidence type="ECO:0000256" key="3">
    <source>
        <dbReference type="ARBA" id="ARBA00022737"/>
    </source>
</evidence>
<keyword evidence="7" id="KW-0966">Cell projection</keyword>
<evidence type="ECO:0000259" key="8">
    <source>
        <dbReference type="Pfam" id="PF15911"/>
    </source>
</evidence>
<keyword evidence="12" id="KW-1185">Reference proteome</keyword>
<evidence type="ECO:0000256" key="7">
    <source>
        <dbReference type="ARBA" id="ARBA00023273"/>
    </source>
</evidence>
<dbReference type="InterPro" id="IPR011990">
    <property type="entry name" value="TPR-like_helical_dom_sf"/>
</dbReference>
<keyword evidence="4" id="KW-0970">Cilium biogenesis/degradation</keyword>
<evidence type="ECO:0000259" key="9">
    <source>
        <dbReference type="Pfam" id="PF23387"/>
    </source>
</evidence>
<comment type="caution">
    <text evidence="11">The sequence shown here is derived from an EMBL/GenBank/DDBJ whole genome shotgun (WGS) entry which is preliminary data.</text>
</comment>
<organism evidence="11 12">
    <name type="scientific">Stichopus japonicus</name>
    <name type="common">Sea cucumber</name>
    <dbReference type="NCBI Taxonomy" id="307972"/>
    <lineage>
        <taxon>Eukaryota</taxon>
        <taxon>Metazoa</taxon>
        <taxon>Echinodermata</taxon>
        <taxon>Eleutherozoa</taxon>
        <taxon>Echinozoa</taxon>
        <taxon>Holothuroidea</taxon>
        <taxon>Aspidochirotacea</taxon>
        <taxon>Aspidochirotida</taxon>
        <taxon>Stichopodidae</taxon>
        <taxon>Apostichopus</taxon>
    </lineage>
</organism>
<dbReference type="Pfam" id="PF23387">
    <property type="entry name" value="TPR_IFT80_172"/>
    <property type="match status" value="1"/>
</dbReference>
<evidence type="ECO:0000313" key="12">
    <source>
        <dbReference type="Proteomes" id="UP000230750"/>
    </source>
</evidence>
<dbReference type="GO" id="GO:0005929">
    <property type="term" value="C:cilium"/>
    <property type="evidence" value="ECO:0007669"/>
    <property type="project" value="UniProtKB-SubCell"/>
</dbReference>
<dbReference type="GO" id="GO:0060271">
    <property type="term" value="P:cilium assembly"/>
    <property type="evidence" value="ECO:0007669"/>
    <property type="project" value="TreeGrafter"/>
</dbReference>
<dbReference type="Pfam" id="PF24762">
    <property type="entry name" value="TPR_IF140-IFT172"/>
    <property type="match status" value="1"/>
</dbReference>
<dbReference type="FunFam" id="1.25.40.470:FF:000009">
    <property type="entry name" value="WD repeat-containing protein 19 isoform X1"/>
    <property type="match status" value="1"/>
</dbReference>
<dbReference type="SUPFAM" id="SSF82171">
    <property type="entry name" value="DPP6 N-terminal domain-like"/>
    <property type="match status" value="1"/>
</dbReference>
<evidence type="ECO:0000256" key="1">
    <source>
        <dbReference type="ARBA" id="ARBA00004138"/>
    </source>
</evidence>
<dbReference type="Gene3D" id="1.25.40.470">
    <property type="match status" value="2"/>
</dbReference>
<accession>A0A2G8LI28</accession>
<feature type="domain" description="IF140/IFT172/WDR19 TPR" evidence="10">
    <location>
        <begin position="440"/>
        <end position="608"/>
    </location>
</feature>
<feature type="domain" description="WDR19 WD40 repeat" evidence="8">
    <location>
        <begin position="2"/>
        <end position="218"/>
    </location>
</feature>
<name>A0A2G8LI28_STIJA</name>
<keyword evidence="6" id="KW-0969">Cilium</keyword>
<keyword evidence="3" id="KW-0677">Repeat</keyword>
<dbReference type="GO" id="GO:0030991">
    <property type="term" value="C:intraciliary transport particle A"/>
    <property type="evidence" value="ECO:0007669"/>
    <property type="project" value="TreeGrafter"/>
</dbReference>
<dbReference type="OrthoDB" id="10250638at2759"/>
<dbReference type="InterPro" id="IPR056157">
    <property type="entry name" value="TPR_IFT80_172_dom"/>
</dbReference>
<dbReference type="AlphaFoldDB" id="A0A2G8LI28"/>
<reference evidence="11 12" key="1">
    <citation type="journal article" date="2017" name="PLoS Biol.">
        <title>The sea cucumber genome provides insights into morphological evolution and visceral regeneration.</title>
        <authorList>
            <person name="Zhang X."/>
            <person name="Sun L."/>
            <person name="Yuan J."/>
            <person name="Sun Y."/>
            <person name="Gao Y."/>
            <person name="Zhang L."/>
            <person name="Li S."/>
            <person name="Dai H."/>
            <person name="Hamel J.F."/>
            <person name="Liu C."/>
            <person name="Yu Y."/>
            <person name="Liu S."/>
            <person name="Lin W."/>
            <person name="Guo K."/>
            <person name="Jin S."/>
            <person name="Xu P."/>
            <person name="Storey K.B."/>
            <person name="Huan P."/>
            <person name="Zhang T."/>
            <person name="Zhou Y."/>
            <person name="Zhang J."/>
            <person name="Lin C."/>
            <person name="Li X."/>
            <person name="Xing L."/>
            <person name="Huo D."/>
            <person name="Sun M."/>
            <person name="Wang L."/>
            <person name="Mercier A."/>
            <person name="Li F."/>
            <person name="Yang H."/>
            <person name="Xiang J."/>
        </authorList>
    </citation>
    <scope>NUCLEOTIDE SEQUENCE [LARGE SCALE GENOMIC DNA]</scope>
    <source>
        <strain evidence="11">Shaxun</strain>
        <tissue evidence="11">Muscle</tissue>
    </source>
</reference>
<feature type="non-terminal residue" evidence="11">
    <location>
        <position position="1"/>
    </location>
</feature>
<dbReference type="InterPro" id="IPR056168">
    <property type="entry name" value="TPR_IF140/IFT172/WDR19"/>
</dbReference>
<dbReference type="SUPFAM" id="SSF48452">
    <property type="entry name" value="TPR-like"/>
    <property type="match status" value="1"/>
</dbReference>
<evidence type="ECO:0000256" key="5">
    <source>
        <dbReference type="ARBA" id="ARBA00022803"/>
    </source>
</evidence>
<dbReference type="InterPro" id="IPR040379">
    <property type="entry name" value="WDR19/dyf-2"/>
</dbReference>
<comment type="subcellular location">
    <subcellularLocation>
        <location evidence="1">Cell projection</location>
        <location evidence="1">Cilium</location>
    </subcellularLocation>
</comment>
<sequence>PEKLKDREYLGTITSMSLNADYAAVLMENKVQLHLIESEGTGDNEERETRLFPDKDSNSQVTCQALTAEFLVYGTNTGELYFFYIEDWSVVNEFRHVVGIRRLFADNTGTRLVFIDDKSDAFIYNPVNDHILEIPDFSPTIKEIFWENGASDRGVFVAYDEAMLYTFVYSPETVTGPSVVLAGSTKLPFSQKPLMLYGGEVTCQTGSGKVSNVQLTTHNFMERPNELSPQELQSAIEKSITLKRYREAWMLCQLLNSKEAWMNLATAALLHMDLVLAMRVYRHIGEAGMVLSLKNIMGTDDRNLLAGHLAMFREDFSLAQDLFISSSRPIAALDMRRDLLHWDQALKLAKTLDPSQIPYISKEYAQQLEFLGDSLSLTMRRESQAWRRSCCGDNILIPPPNPSPSQHLPYQEKEHDENCAMGVARMSIRVGDIRKGVNMAVKMPSRSLKRDCAQILENMKQFSESALLYEKGEYYDKAASVYIRCKNWSKVGELLPKVTSPKIQIQYAKAKEADGRYEDAMKAYQNAKEWDSVIRILLEHLNNPEEAVKVVRESGSVDGAKMVANFFMKLSDYSSAIQFLVMSKCNDEAFQLAQQHNQMEVYAEIIVQMHLWKILRASRCILRTRRTTFGRQILSHVRAVPESSEALSPMPRIGGR</sequence>
<keyword evidence="2" id="KW-0853">WD repeat</keyword>
<dbReference type="PANTHER" id="PTHR14920">
    <property type="entry name" value="OSMOTIC AVOIDANCE ABNORMAL PROTEIN 1/WD REPEAT MEMBRANE PROTEIN"/>
    <property type="match status" value="1"/>
</dbReference>
<dbReference type="STRING" id="307972.A0A2G8LI28"/>
<dbReference type="Proteomes" id="UP000230750">
    <property type="component" value="Unassembled WGS sequence"/>
</dbReference>
<evidence type="ECO:0000256" key="2">
    <source>
        <dbReference type="ARBA" id="ARBA00022574"/>
    </source>
</evidence>
<gene>
    <name evidence="11" type="ORF">BSL78_03138</name>
</gene>
<evidence type="ECO:0000256" key="4">
    <source>
        <dbReference type="ARBA" id="ARBA00022794"/>
    </source>
</evidence>
<keyword evidence="5" id="KW-0802">TPR repeat</keyword>
<dbReference type="InterPro" id="IPR039468">
    <property type="entry name" value="WDR19_WD40_rpt"/>
</dbReference>
<dbReference type="Pfam" id="PF15911">
    <property type="entry name" value="Beta-prop_WDR19_2nd"/>
    <property type="match status" value="1"/>
</dbReference>
<dbReference type="PANTHER" id="PTHR14920:SF0">
    <property type="entry name" value="WD REPEAT DOMAIN 19"/>
    <property type="match status" value="1"/>
</dbReference>